<feature type="region of interest" description="Disordered" evidence="1">
    <location>
        <begin position="91"/>
        <end position="121"/>
    </location>
</feature>
<organism evidence="2 3">
    <name type="scientific">Enhygromyxa salina</name>
    <dbReference type="NCBI Taxonomy" id="215803"/>
    <lineage>
        <taxon>Bacteria</taxon>
        <taxon>Pseudomonadati</taxon>
        <taxon>Myxococcota</taxon>
        <taxon>Polyangia</taxon>
        <taxon>Nannocystales</taxon>
        <taxon>Nannocystaceae</taxon>
        <taxon>Enhygromyxa</taxon>
    </lineage>
</organism>
<feature type="compositionally biased region" description="Low complexity" evidence="1">
    <location>
        <begin position="96"/>
        <end position="105"/>
    </location>
</feature>
<accession>A0A0C2CRR5</accession>
<gene>
    <name evidence="2" type="ORF">DB30_01593</name>
</gene>
<evidence type="ECO:0000256" key="1">
    <source>
        <dbReference type="SAM" id="MobiDB-lite"/>
    </source>
</evidence>
<reference evidence="2 3" key="1">
    <citation type="submission" date="2014-12" db="EMBL/GenBank/DDBJ databases">
        <title>Genome assembly of Enhygromyxa salina DSM 15201.</title>
        <authorList>
            <person name="Sharma G."/>
            <person name="Subramanian S."/>
        </authorList>
    </citation>
    <scope>NUCLEOTIDE SEQUENCE [LARGE SCALE GENOMIC DNA]</scope>
    <source>
        <strain evidence="2 3">DSM 15201</strain>
    </source>
</reference>
<evidence type="ECO:0000313" key="2">
    <source>
        <dbReference type="EMBL" id="KIG12325.1"/>
    </source>
</evidence>
<dbReference type="Gene3D" id="1.10.10.10">
    <property type="entry name" value="Winged helix-like DNA-binding domain superfamily/Winged helix DNA-binding domain"/>
    <property type="match status" value="1"/>
</dbReference>
<dbReference type="InterPro" id="IPR036390">
    <property type="entry name" value="WH_DNA-bd_sf"/>
</dbReference>
<protein>
    <submittedName>
        <fullName evidence="2">Uncharacterized protein</fullName>
    </submittedName>
</protein>
<dbReference type="EMBL" id="JMCC02000137">
    <property type="protein sequence ID" value="KIG12325.1"/>
    <property type="molecule type" value="Genomic_DNA"/>
</dbReference>
<proteinExistence type="predicted"/>
<dbReference type="InterPro" id="IPR036388">
    <property type="entry name" value="WH-like_DNA-bd_sf"/>
</dbReference>
<comment type="caution">
    <text evidence="2">The sequence shown here is derived from an EMBL/GenBank/DDBJ whole genome shotgun (WGS) entry which is preliminary data.</text>
</comment>
<dbReference type="Proteomes" id="UP000031599">
    <property type="component" value="Unassembled WGS sequence"/>
</dbReference>
<evidence type="ECO:0000313" key="3">
    <source>
        <dbReference type="Proteomes" id="UP000031599"/>
    </source>
</evidence>
<name>A0A0C2CRR5_9BACT</name>
<dbReference type="AlphaFoldDB" id="A0A0C2CRR5"/>
<sequence length="214" mass="23557">MDMTADVQMLQRDEIDEERTAEVDEQWRQSLLDVMRQVVNSLPDETTLGELVTATRGNPHLAPMLGYMSVQELIDMAVARPILAARTVTTSGGAGAPAATNGTARRAAHEPEIEFDEEGNPLMDLPDAGPAVIRRRADVPDGDLRILRTLADEGPLSEPSLLRATKLTSEQIKLVLRHLRSKGFIHVEGSGQKRKVKITRNGAAHLRKLSRKSR</sequence>
<dbReference type="SUPFAM" id="SSF46785">
    <property type="entry name" value="Winged helix' DNA-binding domain"/>
    <property type="match status" value="1"/>
</dbReference>